<dbReference type="EMBL" id="KI392075">
    <property type="protein sequence ID" value="ERN19209.1"/>
    <property type="molecule type" value="Genomic_DNA"/>
</dbReference>
<dbReference type="HOGENOM" id="CLU_2064644_0_0_1"/>
<evidence type="ECO:0000313" key="2">
    <source>
        <dbReference type="EMBL" id="ERN19209.1"/>
    </source>
</evidence>
<accession>U5D9N5</accession>
<evidence type="ECO:0000256" key="1">
    <source>
        <dbReference type="SAM" id="MobiDB-lite"/>
    </source>
</evidence>
<name>U5D9N5_AMBTC</name>
<keyword evidence="3" id="KW-1185">Reference proteome</keyword>
<evidence type="ECO:0008006" key="4">
    <source>
        <dbReference type="Google" id="ProtNLM"/>
    </source>
</evidence>
<dbReference type="PANTHER" id="PTHR46033">
    <property type="entry name" value="PROTEIN MAIN-LIKE 2"/>
    <property type="match status" value="1"/>
</dbReference>
<dbReference type="Proteomes" id="UP000017836">
    <property type="component" value="Unassembled WGS sequence"/>
</dbReference>
<reference evidence="3" key="1">
    <citation type="journal article" date="2013" name="Science">
        <title>The Amborella genome and the evolution of flowering plants.</title>
        <authorList>
            <consortium name="Amborella Genome Project"/>
        </authorList>
    </citation>
    <scope>NUCLEOTIDE SEQUENCE [LARGE SCALE GENOMIC DNA]</scope>
</reference>
<proteinExistence type="predicted"/>
<dbReference type="InterPro" id="IPR044824">
    <property type="entry name" value="MAIN-like"/>
</dbReference>
<protein>
    <recommendedName>
        <fullName evidence="4">Aminotransferase-like plant mobile domain-containing protein</fullName>
    </recommendedName>
</protein>
<dbReference type="AlphaFoldDB" id="U5D9N5"/>
<dbReference type="PANTHER" id="PTHR46033:SF1">
    <property type="entry name" value="PROTEIN MAIN-LIKE 2"/>
    <property type="match status" value="1"/>
</dbReference>
<sequence>MTHHNRGILAIMIERWYVETNTRHFNIDVREMMPTIEDVWKILRLRVTGDETEDTNYGLLVQQTALYRTYLICEHICEGYLPVRVLQQCGLHQGTSDDHLQWERRKRNGKRPENWQGEP</sequence>
<gene>
    <name evidence="2" type="ORF">AMTR_s00061p00190500</name>
</gene>
<dbReference type="GO" id="GO:0010073">
    <property type="term" value="P:meristem maintenance"/>
    <property type="evidence" value="ECO:0007669"/>
    <property type="project" value="InterPro"/>
</dbReference>
<feature type="region of interest" description="Disordered" evidence="1">
    <location>
        <begin position="96"/>
        <end position="119"/>
    </location>
</feature>
<evidence type="ECO:0000313" key="3">
    <source>
        <dbReference type="Proteomes" id="UP000017836"/>
    </source>
</evidence>
<organism evidence="2 3">
    <name type="scientific">Amborella trichopoda</name>
    <dbReference type="NCBI Taxonomy" id="13333"/>
    <lineage>
        <taxon>Eukaryota</taxon>
        <taxon>Viridiplantae</taxon>
        <taxon>Streptophyta</taxon>
        <taxon>Embryophyta</taxon>
        <taxon>Tracheophyta</taxon>
        <taxon>Spermatophyta</taxon>
        <taxon>Magnoliopsida</taxon>
        <taxon>Amborellales</taxon>
        <taxon>Amborellaceae</taxon>
        <taxon>Amborella</taxon>
    </lineage>
</organism>
<dbReference type="Gramene" id="ERN19209">
    <property type="protein sequence ID" value="ERN19209"/>
    <property type="gene ID" value="AMTR_s00061p00190500"/>
</dbReference>